<dbReference type="InterPro" id="IPR029026">
    <property type="entry name" value="tRNA_m1G_MTases_N"/>
</dbReference>
<organism evidence="5 6">
    <name type="scientific">Candidatus Nanopelagicus abundans</name>
    <dbReference type="NCBI Taxonomy" id="1884916"/>
    <lineage>
        <taxon>Bacteria</taxon>
        <taxon>Bacillati</taxon>
        <taxon>Actinomycetota</taxon>
        <taxon>Actinomycetes</taxon>
        <taxon>Candidatus Nanopelagicales</taxon>
        <taxon>Candidatus Nanopelagicaceae</taxon>
        <taxon>Candidatus Nanopelagicus</taxon>
    </lineage>
</organism>
<feature type="domain" description="RNA 2-O ribose methyltransferase substrate binding" evidence="4">
    <location>
        <begin position="34"/>
        <end position="112"/>
    </location>
</feature>
<reference evidence="5 6" key="1">
    <citation type="submission" date="2016-07" db="EMBL/GenBank/DDBJ databases">
        <title>High microdiversification within the ubiquitous acI lineage of Actinobacteria.</title>
        <authorList>
            <person name="Neuenschwander S.M."/>
            <person name="Salcher M."/>
            <person name="Ghai R."/>
            <person name="Pernthaler J."/>
        </authorList>
    </citation>
    <scope>NUCLEOTIDE SEQUENCE [LARGE SCALE GENOMIC DNA]</scope>
    <source>
        <strain evidence="5">MMS-IIB-91</strain>
    </source>
</reference>
<protein>
    <submittedName>
        <fullName evidence="5">RNA methyltransferase, TrmH family</fullName>
    </submittedName>
</protein>
<dbReference type="GO" id="GO:0003723">
    <property type="term" value="F:RNA binding"/>
    <property type="evidence" value="ECO:0007669"/>
    <property type="project" value="InterPro"/>
</dbReference>
<dbReference type="Proteomes" id="UP000217210">
    <property type="component" value="Chromosome"/>
</dbReference>
<gene>
    <name evidence="5" type="ORF">B1sIIB91_03195</name>
</gene>
<evidence type="ECO:0000256" key="3">
    <source>
        <dbReference type="ARBA" id="ARBA00022679"/>
    </source>
</evidence>
<dbReference type="InterPro" id="IPR051259">
    <property type="entry name" value="rRNA_Methyltransferase"/>
</dbReference>
<dbReference type="Gene3D" id="3.30.1330.30">
    <property type="match status" value="1"/>
</dbReference>
<evidence type="ECO:0000313" key="5">
    <source>
        <dbReference type="EMBL" id="ASY23914.1"/>
    </source>
</evidence>
<dbReference type="EMBL" id="CP016779">
    <property type="protein sequence ID" value="ASY23914.1"/>
    <property type="molecule type" value="Genomic_DNA"/>
</dbReference>
<dbReference type="GO" id="GO:0006396">
    <property type="term" value="P:RNA processing"/>
    <property type="evidence" value="ECO:0007669"/>
    <property type="project" value="InterPro"/>
</dbReference>
<dbReference type="OrthoDB" id="9794400at2"/>
<accession>A0A249L4L7</accession>
<dbReference type="InterPro" id="IPR001537">
    <property type="entry name" value="SpoU_MeTrfase"/>
</dbReference>
<dbReference type="InterPro" id="IPR029028">
    <property type="entry name" value="Alpha/beta_knot_MTases"/>
</dbReference>
<dbReference type="InterPro" id="IPR029064">
    <property type="entry name" value="Ribosomal_eL30-like_sf"/>
</dbReference>
<keyword evidence="2 5" id="KW-0489">Methyltransferase</keyword>
<evidence type="ECO:0000313" key="6">
    <source>
        <dbReference type="Proteomes" id="UP000217210"/>
    </source>
</evidence>
<dbReference type="Pfam" id="PF00588">
    <property type="entry name" value="SpoU_methylase"/>
    <property type="match status" value="1"/>
</dbReference>
<evidence type="ECO:0000256" key="1">
    <source>
        <dbReference type="ARBA" id="ARBA00007228"/>
    </source>
</evidence>
<dbReference type="PANTHER" id="PTHR43191">
    <property type="entry name" value="RRNA METHYLTRANSFERASE 3"/>
    <property type="match status" value="1"/>
</dbReference>
<dbReference type="PANTHER" id="PTHR43191:SF2">
    <property type="entry name" value="RRNA METHYLTRANSFERASE 3, MITOCHONDRIAL"/>
    <property type="match status" value="1"/>
</dbReference>
<dbReference type="Pfam" id="PF22435">
    <property type="entry name" value="MRM3-like_sub_bind"/>
    <property type="match status" value="1"/>
</dbReference>
<evidence type="ECO:0000259" key="4">
    <source>
        <dbReference type="SMART" id="SM00967"/>
    </source>
</evidence>
<dbReference type="RefSeq" id="WP_095688188.1">
    <property type="nucleotide sequence ID" value="NZ_CP016779.1"/>
</dbReference>
<dbReference type="AlphaFoldDB" id="A0A249L4L7"/>
<dbReference type="GO" id="GO:0008173">
    <property type="term" value="F:RNA methyltransferase activity"/>
    <property type="evidence" value="ECO:0007669"/>
    <property type="project" value="InterPro"/>
</dbReference>
<dbReference type="InterPro" id="IPR013123">
    <property type="entry name" value="SpoU_subst-bd"/>
</dbReference>
<dbReference type="KEGG" id="nab:B1sIIB91_03195"/>
<keyword evidence="3 5" id="KW-0808">Transferase</keyword>
<dbReference type="InterPro" id="IPR053888">
    <property type="entry name" value="MRM3-like_sub_bind"/>
</dbReference>
<keyword evidence="6" id="KW-1185">Reference proteome</keyword>
<dbReference type="GO" id="GO:0005737">
    <property type="term" value="C:cytoplasm"/>
    <property type="evidence" value="ECO:0007669"/>
    <property type="project" value="UniProtKB-ARBA"/>
</dbReference>
<proteinExistence type="inferred from homology"/>
<comment type="similarity">
    <text evidence="1">Belongs to the class IV-like SAM-binding methyltransferase superfamily. RNA methyltransferase TrmH family.</text>
</comment>
<dbReference type="GO" id="GO:0032259">
    <property type="term" value="P:methylation"/>
    <property type="evidence" value="ECO:0007669"/>
    <property type="project" value="UniProtKB-KW"/>
</dbReference>
<dbReference type="Gene3D" id="3.40.1280.10">
    <property type="match status" value="1"/>
</dbReference>
<sequence length="271" mass="29582">MENITSLNSPHIERVKALIGSRGKKNRELENAFIAEGIQAVREALFPKLGEGLAVKRVYVTENGLTKLSEAISKDILAKYEVIQVSDQVMSVMADSESPQGIIALCSTKSLKLKDLWQRKPSKIAFFWQIQDPGNAGTVIRTADACGFDAVVFSSESVDIFNPKTVRATVGSLWHIPVIVDINIEEFITEAKENKFAIYALTGEAEQQFNAEFIDKSKKAPSVWIFGNEARGLPSLTSDPIKVSIPMKGYAESLNVASAAAIVLHSIGLSL</sequence>
<dbReference type="SUPFAM" id="SSF55315">
    <property type="entry name" value="L30e-like"/>
    <property type="match status" value="1"/>
</dbReference>
<dbReference type="SUPFAM" id="SSF75217">
    <property type="entry name" value="alpha/beta knot"/>
    <property type="match status" value="1"/>
</dbReference>
<name>A0A249L4L7_9ACTN</name>
<dbReference type="SMART" id="SM00967">
    <property type="entry name" value="SpoU_sub_bind"/>
    <property type="match status" value="1"/>
</dbReference>
<evidence type="ECO:0000256" key="2">
    <source>
        <dbReference type="ARBA" id="ARBA00022603"/>
    </source>
</evidence>
<dbReference type="CDD" id="cd18095">
    <property type="entry name" value="SpoU-like_rRNA-MTase"/>
    <property type="match status" value="1"/>
</dbReference>